<evidence type="ECO:0000256" key="3">
    <source>
        <dbReference type="ARBA" id="ARBA00022692"/>
    </source>
</evidence>
<protein>
    <recommendedName>
        <fullName evidence="7">Amino acid transporter transmembrane domain-containing protein</fullName>
    </recommendedName>
</protein>
<gene>
    <name evidence="8" type="ORF">CCHLO57077_00007579</name>
</gene>
<evidence type="ECO:0000259" key="7">
    <source>
        <dbReference type="Pfam" id="PF01490"/>
    </source>
</evidence>
<evidence type="ECO:0000313" key="8">
    <source>
        <dbReference type="EMBL" id="CAI6094945.1"/>
    </source>
</evidence>
<feature type="transmembrane region" description="Helical" evidence="6">
    <location>
        <begin position="62"/>
        <end position="82"/>
    </location>
</feature>
<evidence type="ECO:0000256" key="2">
    <source>
        <dbReference type="ARBA" id="ARBA00008066"/>
    </source>
</evidence>
<proteinExistence type="inferred from homology"/>
<dbReference type="PANTHER" id="PTHR22950:SF8">
    <property type="entry name" value="AMINO ACID TRANSPORTER (EUROFUNG)"/>
    <property type="match status" value="1"/>
</dbReference>
<feature type="transmembrane region" description="Helical" evidence="6">
    <location>
        <begin position="396"/>
        <end position="419"/>
    </location>
</feature>
<feature type="domain" description="Amino acid transporter transmembrane" evidence="7">
    <location>
        <begin position="27"/>
        <end position="421"/>
    </location>
</feature>
<comment type="caution">
    <text evidence="8">The sequence shown here is derived from an EMBL/GenBank/DDBJ whole genome shotgun (WGS) entry which is preliminary data.</text>
</comment>
<keyword evidence="5 6" id="KW-0472">Membrane</keyword>
<keyword evidence="4 6" id="KW-1133">Transmembrane helix</keyword>
<evidence type="ECO:0000313" key="9">
    <source>
        <dbReference type="Proteomes" id="UP001160390"/>
    </source>
</evidence>
<feature type="transmembrane region" description="Helical" evidence="6">
    <location>
        <begin position="169"/>
        <end position="190"/>
    </location>
</feature>
<comment type="similarity">
    <text evidence="2">Belongs to the amino acid/polyamine transporter 2 family.</text>
</comment>
<evidence type="ECO:0000256" key="6">
    <source>
        <dbReference type="SAM" id="Phobius"/>
    </source>
</evidence>
<feature type="transmembrane region" description="Helical" evidence="6">
    <location>
        <begin position="33"/>
        <end position="56"/>
    </location>
</feature>
<reference evidence="8" key="1">
    <citation type="submission" date="2023-01" db="EMBL/GenBank/DDBJ databases">
        <authorList>
            <person name="Piombo E."/>
        </authorList>
    </citation>
    <scope>NUCLEOTIDE SEQUENCE</scope>
</reference>
<dbReference type="AlphaFoldDB" id="A0AA35MD31"/>
<dbReference type="GO" id="GO:0016020">
    <property type="term" value="C:membrane"/>
    <property type="evidence" value="ECO:0007669"/>
    <property type="project" value="UniProtKB-SubCell"/>
</dbReference>
<dbReference type="PANTHER" id="PTHR22950">
    <property type="entry name" value="AMINO ACID TRANSPORTER"/>
    <property type="match status" value="1"/>
</dbReference>
<feature type="transmembrane region" description="Helical" evidence="6">
    <location>
        <begin position="290"/>
        <end position="311"/>
    </location>
</feature>
<dbReference type="EMBL" id="CABFNP030001261">
    <property type="protein sequence ID" value="CAI6094945.1"/>
    <property type="molecule type" value="Genomic_DNA"/>
</dbReference>
<feature type="transmembrane region" description="Helical" evidence="6">
    <location>
        <begin position="332"/>
        <end position="351"/>
    </location>
</feature>
<dbReference type="InterPro" id="IPR013057">
    <property type="entry name" value="AA_transpt_TM"/>
</dbReference>
<evidence type="ECO:0000256" key="4">
    <source>
        <dbReference type="ARBA" id="ARBA00022989"/>
    </source>
</evidence>
<feature type="transmembrane region" description="Helical" evidence="6">
    <location>
        <begin position="249"/>
        <end position="270"/>
    </location>
</feature>
<keyword evidence="3 6" id="KW-0812">Transmembrane</keyword>
<keyword evidence="9" id="KW-1185">Reference proteome</keyword>
<accession>A0AA35MD31</accession>
<evidence type="ECO:0000256" key="1">
    <source>
        <dbReference type="ARBA" id="ARBA00004141"/>
    </source>
</evidence>
<dbReference type="Proteomes" id="UP001160390">
    <property type="component" value="Unassembled WGS sequence"/>
</dbReference>
<feature type="transmembrane region" description="Helical" evidence="6">
    <location>
        <begin position="103"/>
        <end position="123"/>
    </location>
</feature>
<feature type="transmembrane region" description="Helical" evidence="6">
    <location>
        <begin position="129"/>
        <end position="157"/>
    </location>
</feature>
<name>A0AA35MD31_9HYPO</name>
<evidence type="ECO:0000256" key="5">
    <source>
        <dbReference type="ARBA" id="ARBA00023136"/>
    </source>
</evidence>
<dbReference type="Pfam" id="PF01490">
    <property type="entry name" value="Aa_trans"/>
    <property type="match status" value="1"/>
</dbReference>
<comment type="subcellular location">
    <subcellularLocation>
        <location evidence="1">Membrane</location>
        <topology evidence="1">Multi-pass membrane protein</topology>
    </subcellularLocation>
</comment>
<sequence length="568" mass="62273">MSVKMDKTVQDGPDAVKIEEGEAKFHRLGWKRLAVILIVEAVALGSLSLPAAYATLGMVCGVILTIGLGFAAIYASYVIGEVKLKYPEVRHYTDIGRLLLGEFGYWVFTVGFVVSLILVTGSHCLTGKIAFASVTGSDVCTLVFSIVSALILLALAIPPSFAEIAILGYVDFASIAAAILITMIATGIQSSGQQEELASAAWSAWPRKDVTFTKAMTAVANIVFAYAFAVAQPSFMDELHTPQDFKKSVMAVGVIEIAIYTLTGSIIYYFVGQDVKSPALLSAGPLISRVAFGVAFPVIFVSGSINITVLCRYIHGQMYRSTVTQYVNTFKGWATWLTLVSIVSILAWIIAEAIPFFNELLSIISSLFVSGFSYYFPPLMWFALIKEGPWYSRHNLPTALGNFMVLAIGLIALGCGTYASVIEICFKRHELLSAVFGSKAYGKAIRSLRRVVDGEQLYTVETLCAMMLFYRFMRFSGLYFVDELMPQQLGIRRVIEQIGPPDLKDELHYQLFLSHLSIMEEKEDAAPGIDDGDFGIDDDGSGTDDDEDTLYELLVIVFYSTLAPYYVS</sequence>
<organism evidence="8 9">
    <name type="scientific">Clonostachys chloroleuca</name>
    <dbReference type="NCBI Taxonomy" id="1926264"/>
    <lineage>
        <taxon>Eukaryota</taxon>
        <taxon>Fungi</taxon>
        <taxon>Dikarya</taxon>
        <taxon>Ascomycota</taxon>
        <taxon>Pezizomycotina</taxon>
        <taxon>Sordariomycetes</taxon>
        <taxon>Hypocreomycetidae</taxon>
        <taxon>Hypocreales</taxon>
        <taxon>Bionectriaceae</taxon>
        <taxon>Clonostachys</taxon>
    </lineage>
</organism>
<dbReference type="GO" id="GO:0015179">
    <property type="term" value="F:L-amino acid transmembrane transporter activity"/>
    <property type="evidence" value="ECO:0007669"/>
    <property type="project" value="TreeGrafter"/>
</dbReference>
<feature type="transmembrane region" description="Helical" evidence="6">
    <location>
        <begin position="363"/>
        <end position="384"/>
    </location>
</feature>